<evidence type="ECO:0000313" key="2">
    <source>
        <dbReference type="Proteomes" id="UP000276133"/>
    </source>
</evidence>
<keyword evidence="2" id="KW-1185">Reference proteome</keyword>
<name>A0A3M7PGF3_BRAPC</name>
<gene>
    <name evidence="1" type="ORF">BpHYR1_002251</name>
</gene>
<dbReference type="EMBL" id="REGN01010987">
    <property type="protein sequence ID" value="RMZ98093.1"/>
    <property type="molecule type" value="Genomic_DNA"/>
</dbReference>
<dbReference type="AlphaFoldDB" id="A0A3M7PGF3"/>
<organism evidence="1 2">
    <name type="scientific">Brachionus plicatilis</name>
    <name type="common">Marine rotifer</name>
    <name type="synonym">Brachionus muelleri</name>
    <dbReference type="NCBI Taxonomy" id="10195"/>
    <lineage>
        <taxon>Eukaryota</taxon>
        <taxon>Metazoa</taxon>
        <taxon>Spiralia</taxon>
        <taxon>Gnathifera</taxon>
        <taxon>Rotifera</taxon>
        <taxon>Eurotatoria</taxon>
        <taxon>Monogononta</taxon>
        <taxon>Pseudotrocha</taxon>
        <taxon>Ploima</taxon>
        <taxon>Brachionidae</taxon>
        <taxon>Brachionus</taxon>
    </lineage>
</organism>
<comment type="caution">
    <text evidence="1">The sequence shown here is derived from an EMBL/GenBank/DDBJ whole genome shotgun (WGS) entry which is preliminary data.</text>
</comment>
<protein>
    <submittedName>
        <fullName evidence="1">Uncharacterized protein</fullName>
    </submittedName>
</protein>
<accession>A0A3M7PGF3</accession>
<dbReference type="Proteomes" id="UP000276133">
    <property type="component" value="Unassembled WGS sequence"/>
</dbReference>
<sequence>MSWQGNGLFYELNVENITKEFEPSLNQATKFSYYDYFLLEKNGKKAVMVKSQSHEFHQRL</sequence>
<reference evidence="1 2" key="1">
    <citation type="journal article" date="2018" name="Sci. Rep.">
        <title>Genomic signatures of local adaptation to the degree of environmental predictability in rotifers.</title>
        <authorList>
            <person name="Franch-Gras L."/>
            <person name="Hahn C."/>
            <person name="Garcia-Roger E.M."/>
            <person name="Carmona M.J."/>
            <person name="Serra M."/>
            <person name="Gomez A."/>
        </authorList>
    </citation>
    <scope>NUCLEOTIDE SEQUENCE [LARGE SCALE GENOMIC DNA]</scope>
    <source>
        <strain evidence="1">HYR1</strain>
    </source>
</reference>
<proteinExistence type="predicted"/>
<evidence type="ECO:0000313" key="1">
    <source>
        <dbReference type="EMBL" id="RMZ98093.1"/>
    </source>
</evidence>